<dbReference type="InterPro" id="IPR046960">
    <property type="entry name" value="PPR_At4g14850-like_plant"/>
</dbReference>
<name>A0A804L747_MUSAM</name>
<dbReference type="Pfam" id="PF13041">
    <property type="entry name" value="PPR_2"/>
    <property type="match status" value="1"/>
</dbReference>
<dbReference type="Pfam" id="PF01535">
    <property type="entry name" value="PPR"/>
    <property type="match status" value="1"/>
</dbReference>
<keyword evidence="1" id="KW-0677">Repeat</keyword>
<dbReference type="PANTHER" id="PTHR47926">
    <property type="entry name" value="PENTATRICOPEPTIDE REPEAT-CONTAINING PROTEIN"/>
    <property type="match status" value="1"/>
</dbReference>
<feature type="transmembrane region" description="Helical" evidence="3">
    <location>
        <begin position="68"/>
        <end position="89"/>
    </location>
</feature>
<feature type="repeat" description="PPR" evidence="2">
    <location>
        <begin position="168"/>
        <end position="202"/>
    </location>
</feature>
<dbReference type="GO" id="GO:0009451">
    <property type="term" value="P:RNA modification"/>
    <property type="evidence" value="ECO:0007669"/>
    <property type="project" value="InterPro"/>
</dbReference>
<dbReference type="InterPro" id="IPR002885">
    <property type="entry name" value="PPR_rpt"/>
</dbReference>
<dbReference type="NCBIfam" id="TIGR00756">
    <property type="entry name" value="PPR"/>
    <property type="match status" value="3"/>
</dbReference>
<dbReference type="Proteomes" id="UP000012960">
    <property type="component" value="Unplaced"/>
</dbReference>
<dbReference type="Gene3D" id="1.25.40.10">
    <property type="entry name" value="Tetratricopeptide repeat domain"/>
    <property type="match status" value="2"/>
</dbReference>
<organism evidence="5 6">
    <name type="scientific">Musa acuminata subsp. malaccensis</name>
    <name type="common">Wild banana</name>
    <name type="synonym">Musa malaccensis</name>
    <dbReference type="NCBI Taxonomy" id="214687"/>
    <lineage>
        <taxon>Eukaryota</taxon>
        <taxon>Viridiplantae</taxon>
        <taxon>Streptophyta</taxon>
        <taxon>Embryophyta</taxon>
        <taxon>Tracheophyta</taxon>
        <taxon>Spermatophyta</taxon>
        <taxon>Magnoliopsida</taxon>
        <taxon>Liliopsida</taxon>
        <taxon>Zingiberales</taxon>
        <taxon>Musaceae</taxon>
        <taxon>Musa</taxon>
    </lineage>
</organism>
<dbReference type="PROSITE" id="PS51375">
    <property type="entry name" value="PPR"/>
    <property type="match status" value="2"/>
</dbReference>
<keyword evidence="3" id="KW-0812">Transmembrane</keyword>
<dbReference type="PANTHER" id="PTHR47926:SF411">
    <property type="entry name" value="PENTATRICOPEPTIDE REPEAT-CONTAINING PROTEIN"/>
    <property type="match status" value="1"/>
</dbReference>
<dbReference type="OMA" id="TCCAHAG"/>
<evidence type="ECO:0000313" key="4">
    <source>
        <dbReference type="EMBL" id="CAG1864387.1"/>
    </source>
</evidence>
<dbReference type="Gramene" id="Ma11_t12500.1">
    <property type="protein sequence ID" value="Ma11_p12500.1"/>
    <property type="gene ID" value="Ma11_g12500"/>
</dbReference>
<evidence type="ECO:0000313" key="5">
    <source>
        <dbReference type="EnsemblPlants" id="Ma11_p12500.1"/>
    </source>
</evidence>
<keyword evidence="3" id="KW-0472">Membrane</keyword>
<accession>A0A804L747</accession>
<reference evidence="5" key="2">
    <citation type="submission" date="2021-05" db="UniProtKB">
        <authorList>
            <consortium name="EnsemblPlants"/>
        </authorList>
    </citation>
    <scope>IDENTIFICATION</scope>
    <source>
        <strain evidence="5">subsp. malaccensis</strain>
    </source>
</reference>
<evidence type="ECO:0000313" key="6">
    <source>
        <dbReference type="Proteomes" id="UP000012960"/>
    </source>
</evidence>
<dbReference type="InterPro" id="IPR011990">
    <property type="entry name" value="TPR-like_helical_dom_sf"/>
</dbReference>
<protein>
    <submittedName>
        <fullName evidence="4">(wild Malaysian banana) hypothetical protein</fullName>
    </submittedName>
</protein>
<sequence>MTSRENRGAKRRVLRLLHDRDTRVRLTKIHAHILHHHPHGSDLVSTCAAARRPSYALRLFRHLSSASLLLFGAAIKVLSLVAASAADAFRLFSLRSRSLFPDRLTLAPLLKAATHLADLRLARSLHALTLSSGFASHPPVAVGVIELYAASGHRFDAQNFFDEMPRRDIIAWNLMINGFCRRGDVESAIGLFRWMSERSVVTWNSMIAGFARRGRDAVALQFFQEMWDYSGFEPDDATLAAVLPVCARSGNCDVGSKIHRYAERKGLLKDAVHVGNSIIDMYCKCGDLASAKSVFDQMPRKSAVNRP</sequence>
<dbReference type="AlphaFoldDB" id="A0A804L747"/>
<evidence type="ECO:0000256" key="3">
    <source>
        <dbReference type="SAM" id="Phobius"/>
    </source>
</evidence>
<dbReference type="EnsemblPlants" id="Ma11_t12500.1">
    <property type="protein sequence ID" value="Ma11_p12500.1"/>
    <property type="gene ID" value="Ma11_g12500"/>
</dbReference>
<proteinExistence type="predicted"/>
<dbReference type="GO" id="GO:0003723">
    <property type="term" value="F:RNA binding"/>
    <property type="evidence" value="ECO:0007669"/>
    <property type="project" value="InterPro"/>
</dbReference>
<dbReference type="Pfam" id="PF12854">
    <property type="entry name" value="PPR_1"/>
    <property type="match status" value="1"/>
</dbReference>
<evidence type="ECO:0000256" key="2">
    <source>
        <dbReference type="PROSITE-ProRule" id="PRU00708"/>
    </source>
</evidence>
<reference evidence="4" key="1">
    <citation type="submission" date="2021-03" db="EMBL/GenBank/DDBJ databases">
        <authorList>
            <consortium name="Genoscope - CEA"/>
            <person name="William W."/>
        </authorList>
    </citation>
    <scope>NUCLEOTIDE SEQUENCE</scope>
    <source>
        <strain evidence="4">Doubled-haploid Pahang</strain>
    </source>
</reference>
<feature type="repeat" description="PPR" evidence="2">
    <location>
        <begin position="271"/>
        <end position="305"/>
    </location>
</feature>
<gene>
    <name evidence="4" type="ORF">GSMUA_12410.1</name>
</gene>
<keyword evidence="6" id="KW-1185">Reference proteome</keyword>
<evidence type="ECO:0000256" key="1">
    <source>
        <dbReference type="ARBA" id="ARBA00022737"/>
    </source>
</evidence>
<keyword evidence="3" id="KW-1133">Transmembrane helix</keyword>
<dbReference type="EMBL" id="HG996475">
    <property type="protein sequence ID" value="CAG1864387.1"/>
    <property type="molecule type" value="Genomic_DNA"/>
</dbReference>
<dbReference type="InParanoid" id="A0A804L747"/>